<evidence type="ECO:0000313" key="3">
    <source>
        <dbReference type="Proteomes" id="UP000285326"/>
    </source>
</evidence>
<evidence type="ECO:0000256" key="1">
    <source>
        <dbReference type="SAM" id="MobiDB-lite"/>
    </source>
</evidence>
<evidence type="ECO:0000313" key="2">
    <source>
        <dbReference type="EMBL" id="RKF71922.1"/>
    </source>
</evidence>
<proteinExistence type="predicted"/>
<organism evidence="2 3">
    <name type="scientific">Golovinomyces cichoracearum</name>
    <dbReference type="NCBI Taxonomy" id="62708"/>
    <lineage>
        <taxon>Eukaryota</taxon>
        <taxon>Fungi</taxon>
        <taxon>Dikarya</taxon>
        <taxon>Ascomycota</taxon>
        <taxon>Pezizomycotina</taxon>
        <taxon>Leotiomycetes</taxon>
        <taxon>Erysiphales</taxon>
        <taxon>Erysiphaceae</taxon>
        <taxon>Golovinomyces</taxon>
    </lineage>
</organism>
<feature type="compositionally biased region" description="Polar residues" evidence="1">
    <location>
        <begin position="39"/>
        <end position="58"/>
    </location>
</feature>
<feature type="region of interest" description="Disordered" evidence="1">
    <location>
        <begin position="1"/>
        <end position="58"/>
    </location>
</feature>
<protein>
    <submittedName>
        <fullName evidence="2">Uncharacterized protein</fullName>
    </submittedName>
</protein>
<dbReference type="AlphaFoldDB" id="A0A420IBJ7"/>
<name>A0A420IBJ7_9PEZI</name>
<sequence>MDIDSDPTINDVESLPLPIQSVSISTPHEDPRIFKKPLQPNTSQPHNTQLNPPTTNYS</sequence>
<reference evidence="2 3" key="1">
    <citation type="journal article" date="2018" name="BMC Genomics">
        <title>Comparative genome analyses reveal sequence features reflecting distinct modes of host-adaptation between dicot and monocot powdery mildew.</title>
        <authorList>
            <person name="Wu Y."/>
            <person name="Ma X."/>
            <person name="Pan Z."/>
            <person name="Kale S.D."/>
            <person name="Song Y."/>
            <person name="King H."/>
            <person name="Zhang Q."/>
            <person name="Presley C."/>
            <person name="Deng X."/>
            <person name="Wei C.I."/>
            <person name="Xiao S."/>
        </authorList>
    </citation>
    <scope>NUCLEOTIDE SEQUENCE [LARGE SCALE GENOMIC DNA]</scope>
    <source>
        <strain evidence="2">UMSG1</strain>
    </source>
</reference>
<comment type="caution">
    <text evidence="2">The sequence shown here is derived from an EMBL/GenBank/DDBJ whole genome shotgun (WGS) entry which is preliminary data.</text>
</comment>
<dbReference type="Proteomes" id="UP000285326">
    <property type="component" value="Unassembled WGS sequence"/>
</dbReference>
<accession>A0A420IBJ7</accession>
<dbReference type="EMBL" id="MCBS01024988">
    <property type="protein sequence ID" value="RKF71922.1"/>
    <property type="molecule type" value="Genomic_DNA"/>
</dbReference>
<gene>
    <name evidence="2" type="ORF">GcM1_249029</name>
</gene>